<keyword evidence="3 6" id="KW-0238">DNA-binding</keyword>
<evidence type="ECO:0000256" key="4">
    <source>
        <dbReference type="ARBA" id="ARBA00023163"/>
    </source>
</evidence>
<dbReference type="InterPro" id="IPR036388">
    <property type="entry name" value="WH-like_DNA-bd_sf"/>
</dbReference>
<dbReference type="InterPro" id="IPR005119">
    <property type="entry name" value="LysR_subst-bd"/>
</dbReference>
<evidence type="ECO:0000256" key="2">
    <source>
        <dbReference type="ARBA" id="ARBA00023015"/>
    </source>
</evidence>
<dbReference type="PANTHER" id="PTHR30537:SF31">
    <property type="entry name" value="TRANSCRIPTIONAL REGULATOR, LYSR FAMILY"/>
    <property type="match status" value="1"/>
</dbReference>
<accession>A0A840RRQ1</accession>
<dbReference type="SUPFAM" id="SSF46785">
    <property type="entry name" value="Winged helix' DNA-binding domain"/>
    <property type="match status" value="1"/>
</dbReference>
<dbReference type="EMBL" id="JACHHQ010000002">
    <property type="protein sequence ID" value="MBB5199260.1"/>
    <property type="molecule type" value="Genomic_DNA"/>
</dbReference>
<name>A0A840RRQ1_9BURK</name>
<gene>
    <name evidence="6" type="ORF">HNR39_001087</name>
</gene>
<dbReference type="Pfam" id="PF03466">
    <property type="entry name" value="LysR_substrate"/>
    <property type="match status" value="1"/>
</dbReference>
<organism evidence="6 7">
    <name type="scientific">Glaciimonas immobilis</name>
    <dbReference type="NCBI Taxonomy" id="728004"/>
    <lineage>
        <taxon>Bacteria</taxon>
        <taxon>Pseudomonadati</taxon>
        <taxon>Pseudomonadota</taxon>
        <taxon>Betaproteobacteria</taxon>
        <taxon>Burkholderiales</taxon>
        <taxon>Oxalobacteraceae</taxon>
        <taxon>Glaciimonas</taxon>
    </lineage>
</organism>
<reference evidence="6 7" key="1">
    <citation type="submission" date="2020-08" db="EMBL/GenBank/DDBJ databases">
        <title>Genomic Encyclopedia of Type Strains, Phase IV (KMG-IV): sequencing the most valuable type-strain genomes for metagenomic binning, comparative biology and taxonomic classification.</title>
        <authorList>
            <person name="Goeker M."/>
        </authorList>
    </citation>
    <scope>NUCLEOTIDE SEQUENCE [LARGE SCALE GENOMIC DNA]</scope>
    <source>
        <strain evidence="6 7">DSM 23240</strain>
    </source>
</reference>
<keyword evidence="7" id="KW-1185">Reference proteome</keyword>
<feature type="domain" description="HTH lysR-type" evidence="5">
    <location>
        <begin position="1"/>
        <end position="59"/>
    </location>
</feature>
<evidence type="ECO:0000256" key="1">
    <source>
        <dbReference type="ARBA" id="ARBA00009437"/>
    </source>
</evidence>
<protein>
    <submittedName>
        <fullName evidence="6">DNA-binding transcriptional LysR family regulator</fullName>
    </submittedName>
</protein>
<evidence type="ECO:0000259" key="5">
    <source>
        <dbReference type="PROSITE" id="PS50931"/>
    </source>
</evidence>
<dbReference type="Pfam" id="PF00126">
    <property type="entry name" value="HTH_1"/>
    <property type="match status" value="1"/>
</dbReference>
<dbReference type="RefSeq" id="WP_168055249.1">
    <property type="nucleotide sequence ID" value="NZ_JAAOZT010000006.1"/>
</dbReference>
<comment type="similarity">
    <text evidence="1">Belongs to the LysR transcriptional regulatory family.</text>
</comment>
<dbReference type="InterPro" id="IPR058163">
    <property type="entry name" value="LysR-type_TF_proteobact-type"/>
</dbReference>
<evidence type="ECO:0000313" key="6">
    <source>
        <dbReference type="EMBL" id="MBB5199260.1"/>
    </source>
</evidence>
<dbReference type="SUPFAM" id="SSF53850">
    <property type="entry name" value="Periplasmic binding protein-like II"/>
    <property type="match status" value="1"/>
</dbReference>
<evidence type="ECO:0000313" key="7">
    <source>
        <dbReference type="Proteomes" id="UP000571084"/>
    </source>
</evidence>
<keyword evidence="4" id="KW-0804">Transcription</keyword>
<dbReference type="AlphaFoldDB" id="A0A840RRQ1"/>
<dbReference type="PANTHER" id="PTHR30537">
    <property type="entry name" value="HTH-TYPE TRANSCRIPTIONAL REGULATOR"/>
    <property type="match status" value="1"/>
</dbReference>
<dbReference type="FunFam" id="1.10.10.10:FF:000001">
    <property type="entry name" value="LysR family transcriptional regulator"/>
    <property type="match status" value="1"/>
</dbReference>
<proteinExistence type="inferred from homology"/>
<dbReference type="Gene3D" id="3.40.190.290">
    <property type="match status" value="1"/>
</dbReference>
<dbReference type="GO" id="GO:0006351">
    <property type="term" value="P:DNA-templated transcription"/>
    <property type="evidence" value="ECO:0007669"/>
    <property type="project" value="TreeGrafter"/>
</dbReference>
<dbReference type="InterPro" id="IPR036390">
    <property type="entry name" value="WH_DNA-bd_sf"/>
</dbReference>
<dbReference type="InterPro" id="IPR000847">
    <property type="entry name" value="LysR_HTH_N"/>
</dbReference>
<dbReference type="Proteomes" id="UP000571084">
    <property type="component" value="Unassembled WGS sequence"/>
</dbReference>
<dbReference type="GO" id="GO:0003700">
    <property type="term" value="F:DNA-binding transcription factor activity"/>
    <property type="evidence" value="ECO:0007669"/>
    <property type="project" value="InterPro"/>
</dbReference>
<dbReference type="Gene3D" id="1.10.10.10">
    <property type="entry name" value="Winged helix-like DNA-binding domain superfamily/Winged helix DNA-binding domain"/>
    <property type="match status" value="1"/>
</dbReference>
<evidence type="ECO:0000256" key="3">
    <source>
        <dbReference type="ARBA" id="ARBA00023125"/>
    </source>
</evidence>
<keyword evidence="2" id="KW-0805">Transcription regulation</keyword>
<dbReference type="PROSITE" id="PS50931">
    <property type="entry name" value="HTH_LYSR"/>
    <property type="match status" value="1"/>
</dbReference>
<sequence length="303" mass="33850">MNDLNDLYFFANVVEEGGFTAAGRTLGIPKSRLSRRISELEARLGVRLLQRNTRGIALTDIGNRYYKQCQIVLAAAEAAENAVTSSLAEPSGHVRVSCLVPIAREQLTFALPLFLERYPRVSVDLVMTNRRVNLLEDGIDIAIRVRTPEEEDPNLATRRLRHTEAYLVASPALMKKFASPEHPRSLTKFPFLGAISQDRRAHFSMLGPNHERYTLVVEPRLAVEDFMIRKQAALSGLGITMLPLENCEQEIACGELVRVLPQWVLPSGTLQLVYLTQRGLLPAVRVFIDFLIAQLSGQSNTES</sequence>
<dbReference type="GO" id="GO:0043565">
    <property type="term" value="F:sequence-specific DNA binding"/>
    <property type="evidence" value="ECO:0007669"/>
    <property type="project" value="TreeGrafter"/>
</dbReference>
<comment type="caution">
    <text evidence="6">The sequence shown here is derived from an EMBL/GenBank/DDBJ whole genome shotgun (WGS) entry which is preliminary data.</text>
</comment>